<dbReference type="Gene3D" id="3.40.50.300">
    <property type="entry name" value="P-loop containing nucleotide triphosphate hydrolases"/>
    <property type="match status" value="1"/>
</dbReference>
<name>A0A2U2BAX6_9BACT</name>
<keyword evidence="3" id="KW-1185">Reference proteome</keyword>
<dbReference type="EMBL" id="QEWP01000004">
    <property type="protein sequence ID" value="PWE00224.1"/>
    <property type="molecule type" value="Genomic_DNA"/>
</dbReference>
<proteinExistence type="predicted"/>
<protein>
    <submittedName>
        <fullName evidence="2">ATPase</fullName>
    </submittedName>
</protein>
<dbReference type="PANTHER" id="PTHR37291:SF1">
    <property type="entry name" value="TYPE IV METHYL-DIRECTED RESTRICTION ENZYME ECOKMCRB SUBUNIT"/>
    <property type="match status" value="1"/>
</dbReference>
<dbReference type="Pfam" id="PF07728">
    <property type="entry name" value="AAA_5"/>
    <property type="match status" value="1"/>
</dbReference>
<comment type="caution">
    <text evidence="2">The sequence shown here is derived from an EMBL/GenBank/DDBJ whole genome shotgun (WGS) entry which is preliminary data.</text>
</comment>
<dbReference type="InterPro" id="IPR027417">
    <property type="entry name" value="P-loop_NTPase"/>
</dbReference>
<accession>A0A2U2BAX6</accession>
<evidence type="ECO:0000259" key="1">
    <source>
        <dbReference type="Pfam" id="PF07728"/>
    </source>
</evidence>
<dbReference type="InterPro" id="IPR011704">
    <property type="entry name" value="ATPase_dyneun-rel_AAA"/>
</dbReference>
<feature type="domain" description="ATPase dynein-related AAA" evidence="1">
    <location>
        <begin position="300"/>
        <end position="375"/>
    </location>
</feature>
<dbReference type="GO" id="GO:0016887">
    <property type="term" value="F:ATP hydrolysis activity"/>
    <property type="evidence" value="ECO:0007669"/>
    <property type="project" value="InterPro"/>
</dbReference>
<evidence type="ECO:0000313" key="2">
    <source>
        <dbReference type="EMBL" id="PWE00224.1"/>
    </source>
</evidence>
<dbReference type="GO" id="GO:0005524">
    <property type="term" value="F:ATP binding"/>
    <property type="evidence" value="ECO:0007669"/>
    <property type="project" value="InterPro"/>
</dbReference>
<dbReference type="InterPro" id="IPR052934">
    <property type="entry name" value="Methyl-DNA_Rec/Restrict_Enz"/>
</dbReference>
<dbReference type="SUPFAM" id="SSF52540">
    <property type="entry name" value="P-loop containing nucleoside triphosphate hydrolases"/>
    <property type="match status" value="1"/>
</dbReference>
<reference evidence="2 3" key="1">
    <citation type="submission" date="2018-05" db="EMBL/GenBank/DDBJ databases">
        <title>Marinilabilia rubrum sp. nov., isolated from saltern sediment.</title>
        <authorList>
            <person name="Zhang R."/>
        </authorList>
    </citation>
    <scope>NUCLEOTIDE SEQUENCE [LARGE SCALE GENOMIC DNA]</scope>
    <source>
        <strain evidence="2 3">WTE16</strain>
    </source>
</reference>
<dbReference type="OrthoDB" id="9781481at2"/>
<gene>
    <name evidence="2" type="ORF">DDZ16_06500</name>
</gene>
<sequence length="475" mass="55727">MQAFLQLEDKIRNQLKDYEIIIGSRQLLEKPEFDKFCLFGKIINIEMTSEGFTIKDELFEELLNDCKRQFEPYQQIFELRNKMIELNDKYEPIKKLLEYKKQIIFQGPPGTGKTYTAKDIAYEIIFDRQVSGEPMERKKQMEELQNSDQFKLIQFHPAYSYEDFVRGISARENNGSIEYNTEDRVLVKFAQDAIKEKVIYSYDDYDKFFPSFLKMIKENIPYELNNSKYTIKGVGSNFFDVHDNGKHFRKVRFEAIKSTYRELISCQPPLGGGYYMEEDCSKKFMFFLNNSTEIDYEKKKQKYVLVIDEINRANLPSVLGELIYALEYRGEFVESMYEKDGVRNIVLPPNLYIIGTMNTADRSVGHIDYAIRRRFSFVDILPELSIIQTCGCEKAEELFKEVAKLFVKDNGRPADTLSPEFQADNVMLGHSYFMEQDEENLKVRLVYEIIPLLMEYVKDGILINDAETKIQALSV</sequence>
<dbReference type="AlphaFoldDB" id="A0A2U2BAX6"/>
<dbReference type="PANTHER" id="PTHR37291">
    <property type="entry name" value="5-METHYLCYTOSINE-SPECIFIC RESTRICTION ENZYME B"/>
    <property type="match status" value="1"/>
</dbReference>
<organism evidence="2 3">
    <name type="scientific">Marinilabilia rubra</name>
    <dbReference type="NCBI Taxonomy" id="2162893"/>
    <lineage>
        <taxon>Bacteria</taxon>
        <taxon>Pseudomonadati</taxon>
        <taxon>Bacteroidota</taxon>
        <taxon>Bacteroidia</taxon>
        <taxon>Marinilabiliales</taxon>
        <taxon>Marinilabiliaceae</taxon>
        <taxon>Marinilabilia</taxon>
    </lineage>
</organism>
<evidence type="ECO:0000313" key="3">
    <source>
        <dbReference type="Proteomes" id="UP000244956"/>
    </source>
</evidence>
<dbReference type="Proteomes" id="UP000244956">
    <property type="component" value="Unassembled WGS sequence"/>
</dbReference>